<keyword evidence="2" id="KW-1185">Reference proteome</keyword>
<dbReference type="Proteomes" id="UP000250043">
    <property type="component" value="Unassembled WGS sequence"/>
</dbReference>
<proteinExistence type="predicted"/>
<evidence type="ECO:0000313" key="2">
    <source>
        <dbReference type="Proteomes" id="UP000250043"/>
    </source>
</evidence>
<organism evidence="1 2">
    <name type="scientific">Obba rivulosa</name>
    <dbReference type="NCBI Taxonomy" id="1052685"/>
    <lineage>
        <taxon>Eukaryota</taxon>
        <taxon>Fungi</taxon>
        <taxon>Dikarya</taxon>
        <taxon>Basidiomycota</taxon>
        <taxon>Agaricomycotina</taxon>
        <taxon>Agaricomycetes</taxon>
        <taxon>Polyporales</taxon>
        <taxon>Gelatoporiaceae</taxon>
        <taxon>Obba</taxon>
    </lineage>
</organism>
<protein>
    <recommendedName>
        <fullName evidence="3">F-box domain-containing protein</fullName>
    </recommendedName>
</protein>
<name>A0A8E2DGU7_9APHY</name>
<dbReference type="AlphaFoldDB" id="A0A8E2DGU7"/>
<dbReference type="OrthoDB" id="2752736at2759"/>
<sequence>MAQDKSSCSSNVSPHTVDSILDDMAPQEVAQMLWRKAQKTGVCATLELPHNFNQPTPELSSRTQNVFNSMPPIHKIPPEILTHILLLVPSPAVKLRITVWESSMMAPRDIATLRSVCYLWNDLISCVATFWCHMAYSSNVMRSFRLGSIPALSLSLERAGGLLHNVHLISATLSVFHSHAGASARIRELHCINAVGRYDGRSLSFPALETLTFAQLHSARFPFKSEIFPSLRRLVIHGDVCHTEWSSYRPFTSVIELCLVKGSWWPSSNAFLDCLSCFPNIEDLIIGEQVIKSAFPHPHTEQKERLCPKLRNLTFDHVYLPTIEEILPHLAIPDNVTIRITSDGREDVCRHAFAQHSPRIAMMSPRTGRPRLIVLGKTSAVRLDNLSWIHQYCALTSLRSARMPHISEIREFWLVGAGEDRREYDGYMRTFLGSAMGLATLVVQDCNLEICTQILQDFDHEDIHLACPMLETLHVLINGSIDYCELANKIRELAAIRTTRGSHLKTLILGDLPGHRDGSTSLLRAKLAAEFDFVEHRTYDETPRMDLPSECTEERHYFWASWHSHSIWPRSEDW</sequence>
<accession>A0A8E2DGU7</accession>
<gene>
    <name evidence="1" type="ORF">OBBRIDRAFT_797282</name>
</gene>
<reference evidence="1 2" key="1">
    <citation type="submission" date="2016-07" db="EMBL/GenBank/DDBJ databases">
        <title>Draft genome of the white-rot fungus Obba rivulosa 3A-2.</title>
        <authorList>
            <consortium name="DOE Joint Genome Institute"/>
            <person name="Miettinen O."/>
            <person name="Riley R."/>
            <person name="Acob R."/>
            <person name="Barry K."/>
            <person name="Cullen D."/>
            <person name="De Vries R."/>
            <person name="Hainaut M."/>
            <person name="Hatakka A."/>
            <person name="Henrissat B."/>
            <person name="Hilden K."/>
            <person name="Kuo R."/>
            <person name="Labutti K."/>
            <person name="Lipzen A."/>
            <person name="Makela M.R."/>
            <person name="Sandor L."/>
            <person name="Spatafora J.W."/>
            <person name="Grigoriev I.V."/>
            <person name="Hibbett D.S."/>
        </authorList>
    </citation>
    <scope>NUCLEOTIDE SEQUENCE [LARGE SCALE GENOMIC DNA]</scope>
    <source>
        <strain evidence="1 2">3A-2</strain>
    </source>
</reference>
<evidence type="ECO:0000313" key="1">
    <source>
        <dbReference type="EMBL" id="OCH86352.1"/>
    </source>
</evidence>
<dbReference type="SUPFAM" id="SSF52047">
    <property type="entry name" value="RNI-like"/>
    <property type="match status" value="1"/>
</dbReference>
<evidence type="ECO:0008006" key="3">
    <source>
        <dbReference type="Google" id="ProtNLM"/>
    </source>
</evidence>
<dbReference type="EMBL" id="KV722532">
    <property type="protein sequence ID" value="OCH86352.1"/>
    <property type="molecule type" value="Genomic_DNA"/>
</dbReference>
<dbReference type="CDD" id="cd09917">
    <property type="entry name" value="F-box_SF"/>
    <property type="match status" value="1"/>
</dbReference>